<keyword evidence="5" id="KW-0812">Transmembrane</keyword>
<evidence type="ECO:0000256" key="2">
    <source>
        <dbReference type="ARBA" id="ARBA00022553"/>
    </source>
</evidence>
<dbReference type="InterPro" id="IPR003660">
    <property type="entry name" value="HAMP_dom"/>
</dbReference>
<keyword evidence="4 7" id="KW-0418">Kinase</keyword>
<dbReference type="EMBL" id="JACOOO010000004">
    <property type="protein sequence ID" value="MBC5627850.1"/>
    <property type="molecule type" value="Genomic_DNA"/>
</dbReference>
<keyword evidence="5" id="KW-1133">Transmembrane helix</keyword>
<dbReference type="PANTHER" id="PTHR34220:SF7">
    <property type="entry name" value="SENSOR HISTIDINE KINASE YPDA"/>
    <property type="match status" value="1"/>
</dbReference>
<keyword evidence="8" id="KW-1185">Reference proteome</keyword>
<dbReference type="Gene3D" id="3.30.565.10">
    <property type="entry name" value="Histidine kinase-like ATPase, C-terminal domain"/>
    <property type="match status" value="1"/>
</dbReference>
<feature type="transmembrane region" description="Helical" evidence="5">
    <location>
        <begin position="15"/>
        <end position="37"/>
    </location>
</feature>
<dbReference type="Gene3D" id="6.10.340.10">
    <property type="match status" value="1"/>
</dbReference>
<accession>A0ABR7D8Z4</accession>
<dbReference type="CDD" id="cd06225">
    <property type="entry name" value="HAMP"/>
    <property type="match status" value="1"/>
</dbReference>
<evidence type="ECO:0000259" key="6">
    <source>
        <dbReference type="PROSITE" id="PS50885"/>
    </source>
</evidence>
<evidence type="ECO:0000256" key="5">
    <source>
        <dbReference type="SAM" id="Phobius"/>
    </source>
</evidence>
<dbReference type="SUPFAM" id="SSF55874">
    <property type="entry name" value="ATPase domain of HSP90 chaperone/DNA topoisomerase II/histidine kinase"/>
    <property type="match status" value="1"/>
</dbReference>
<evidence type="ECO:0000256" key="3">
    <source>
        <dbReference type="ARBA" id="ARBA00022679"/>
    </source>
</evidence>
<dbReference type="PANTHER" id="PTHR34220">
    <property type="entry name" value="SENSOR HISTIDINE KINASE YPDA"/>
    <property type="match status" value="1"/>
</dbReference>
<dbReference type="SUPFAM" id="SSF158472">
    <property type="entry name" value="HAMP domain-like"/>
    <property type="match status" value="1"/>
</dbReference>
<protein>
    <submittedName>
        <fullName evidence="7">Histidine kinase</fullName>
    </submittedName>
</protein>
<keyword evidence="5" id="KW-0472">Membrane</keyword>
<dbReference type="Pfam" id="PF02518">
    <property type="entry name" value="HATPase_c"/>
    <property type="match status" value="1"/>
</dbReference>
<dbReference type="PROSITE" id="PS50885">
    <property type="entry name" value="HAMP"/>
    <property type="match status" value="1"/>
</dbReference>
<dbReference type="RefSeq" id="WP_186859247.1">
    <property type="nucleotide sequence ID" value="NZ_JACOOO010000004.1"/>
</dbReference>
<dbReference type="Proteomes" id="UP000596929">
    <property type="component" value="Unassembled WGS sequence"/>
</dbReference>
<comment type="subcellular location">
    <subcellularLocation>
        <location evidence="1">Membrane</location>
    </subcellularLocation>
</comment>
<feature type="domain" description="HAMP" evidence="6">
    <location>
        <begin position="306"/>
        <end position="358"/>
    </location>
</feature>
<sequence length="583" mass="66705">MEINFFKFKSIKDKVFYFSFCVTLSIILLLIFIAYFISYNTIKSNSISRELDTLEIIGNQTNIVLNSAESSATGIIIDSEVQNILTNCSINNIYPSEADILNVQRAIDNSMYKNSVISGVILHSIDNFAFKTNNKLISFVNYDMEFNKWYGAISDTTGKYYLYTIKQIFNMHTGKLIGSLEIFVDESTLSTNYTNDNYSKFSDFFLINDEGFIVSSSNQNEISDNIFNLRKNLEFADSTDSIKIINNRKEDKLTLMLYHSKLEWNIVADIYLKDLIKNKELLIISLILLTFIGLLCSYALSKTIAKSIIKPINNLSFAINQVEKGNWSTEIEILSDDEIGLLSRKFNHLIIYIKNLLNKITVEQNKKKEFEFELIQLQIKPHFLYNSLENISALVELEMNDEAVDMISNLSTFYRGALSKGNNIISIKDELSLTESYLKIMKLRYYDIFDYDIICDSNLEQFSCPKLLIQPLVENAIYHGLKNNDDKGKVIVSIESLNDELKITIEDTGVGMTEAELKKVINGNISSSAKGGFAVKNTIERLNLFYHNNCIFKIKSKKNFGTTITIVIPAIRKELYSDEYTFS</sequence>
<gene>
    <name evidence="7" type="ORF">H8S20_02985</name>
</gene>
<evidence type="ECO:0000256" key="4">
    <source>
        <dbReference type="ARBA" id="ARBA00022777"/>
    </source>
</evidence>
<dbReference type="InterPro" id="IPR010559">
    <property type="entry name" value="Sig_transdc_His_kin_internal"/>
</dbReference>
<dbReference type="InterPro" id="IPR050640">
    <property type="entry name" value="Bact_2-comp_sensor_kinase"/>
</dbReference>
<evidence type="ECO:0000313" key="8">
    <source>
        <dbReference type="Proteomes" id="UP000596929"/>
    </source>
</evidence>
<evidence type="ECO:0000313" key="7">
    <source>
        <dbReference type="EMBL" id="MBC5627850.1"/>
    </source>
</evidence>
<dbReference type="SMART" id="SM00304">
    <property type="entry name" value="HAMP"/>
    <property type="match status" value="1"/>
</dbReference>
<keyword evidence="2" id="KW-0597">Phosphoprotein</keyword>
<organism evidence="7 8">
    <name type="scientific">Clostridium hominis</name>
    <dbReference type="NCBI Taxonomy" id="2763036"/>
    <lineage>
        <taxon>Bacteria</taxon>
        <taxon>Bacillati</taxon>
        <taxon>Bacillota</taxon>
        <taxon>Clostridia</taxon>
        <taxon>Eubacteriales</taxon>
        <taxon>Clostridiaceae</taxon>
        <taxon>Clostridium</taxon>
    </lineage>
</organism>
<comment type="caution">
    <text evidence="7">The sequence shown here is derived from an EMBL/GenBank/DDBJ whole genome shotgun (WGS) entry which is preliminary data.</text>
</comment>
<reference evidence="7 8" key="1">
    <citation type="submission" date="2020-08" db="EMBL/GenBank/DDBJ databases">
        <title>Genome public.</title>
        <authorList>
            <person name="Liu C."/>
            <person name="Sun Q."/>
        </authorList>
    </citation>
    <scope>NUCLEOTIDE SEQUENCE [LARGE SCALE GENOMIC DNA]</scope>
    <source>
        <strain evidence="7 8">NSJ-6</strain>
    </source>
</reference>
<feature type="transmembrane region" description="Helical" evidence="5">
    <location>
        <begin position="281"/>
        <end position="300"/>
    </location>
</feature>
<dbReference type="InterPro" id="IPR003594">
    <property type="entry name" value="HATPase_dom"/>
</dbReference>
<dbReference type="InterPro" id="IPR036890">
    <property type="entry name" value="HATPase_C_sf"/>
</dbReference>
<dbReference type="GO" id="GO:0016301">
    <property type="term" value="F:kinase activity"/>
    <property type="evidence" value="ECO:0007669"/>
    <property type="project" value="UniProtKB-KW"/>
</dbReference>
<dbReference type="Pfam" id="PF00672">
    <property type="entry name" value="HAMP"/>
    <property type="match status" value="1"/>
</dbReference>
<keyword evidence="3" id="KW-0808">Transferase</keyword>
<name>A0ABR7D8Z4_9CLOT</name>
<proteinExistence type="predicted"/>
<evidence type="ECO:0000256" key="1">
    <source>
        <dbReference type="ARBA" id="ARBA00004370"/>
    </source>
</evidence>
<dbReference type="Pfam" id="PF06580">
    <property type="entry name" value="His_kinase"/>
    <property type="match status" value="1"/>
</dbReference>